<proteinExistence type="predicted"/>
<organism evidence="2 4">
    <name type="scientific">Cucumis melo var. makuwa</name>
    <name type="common">Oriental melon</name>
    <dbReference type="NCBI Taxonomy" id="1194695"/>
    <lineage>
        <taxon>Eukaryota</taxon>
        <taxon>Viridiplantae</taxon>
        <taxon>Streptophyta</taxon>
        <taxon>Embryophyta</taxon>
        <taxon>Tracheophyta</taxon>
        <taxon>Spermatophyta</taxon>
        <taxon>Magnoliopsida</taxon>
        <taxon>eudicotyledons</taxon>
        <taxon>Gunneridae</taxon>
        <taxon>Pentapetalae</taxon>
        <taxon>rosids</taxon>
        <taxon>fabids</taxon>
        <taxon>Cucurbitales</taxon>
        <taxon>Cucurbitaceae</taxon>
        <taxon>Benincaseae</taxon>
        <taxon>Cucumis</taxon>
    </lineage>
</organism>
<evidence type="ECO:0000313" key="3">
    <source>
        <dbReference type="Proteomes" id="UP000321393"/>
    </source>
</evidence>
<dbReference type="EMBL" id="SSTE01018688">
    <property type="protein sequence ID" value="KAA0038679.1"/>
    <property type="molecule type" value="Genomic_DNA"/>
</dbReference>
<protein>
    <submittedName>
        <fullName evidence="2">Uncharacterized protein</fullName>
    </submittedName>
</protein>
<name>A0A5D3E6P6_CUCMM</name>
<evidence type="ECO:0000313" key="4">
    <source>
        <dbReference type="Proteomes" id="UP000321947"/>
    </source>
</evidence>
<dbReference type="Proteomes" id="UP000321393">
    <property type="component" value="Unassembled WGS sequence"/>
</dbReference>
<dbReference type="EMBL" id="SSTD01000141">
    <property type="protein sequence ID" value="TYK31290.1"/>
    <property type="molecule type" value="Genomic_DNA"/>
</dbReference>
<gene>
    <name evidence="2" type="ORF">E5676_scaffold455G005870</name>
    <name evidence="1" type="ORF">E6C27_scaffold92G002210</name>
</gene>
<reference evidence="3 4" key="1">
    <citation type="submission" date="2019-08" db="EMBL/GenBank/DDBJ databases">
        <title>Draft genome sequences of two oriental melons (Cucumis melo L. var makuwa).</title>
        <authorList>
            <person name="Kwon S.-Y."/>
        </authorList>
    </citation>
    <scope>NUCLEOTIDE SEQUENCE [LARGE SCALE GENOMIC DNA]</scope>
    <source>
        <strain evidence="4">cv. Chang Bougi</strain>
        <strain evidence="3">cv. SW 3</strain>
        <tissue evidence="2">Leaf</tissue>
    </source>
</reference>
<evidence type="ECO:0000313" key="2">
    <source>
        <dbReference type="EMBL" id="TYK31290.1"/>
    </source>
</evidence>
<comment type="caution">
    <text evidence="2">The sequence shown here is derived from an EMBL/GenBank/DDBJ whole genome shotgun (WGS) entry which is preliminary data.</text>
</comment>
<dbReference type="AlphaFoldDB" id="A0A5D3E6P6"/>
<dbReference type="Proteomes" id="UP000321947">
    <property type="component" value="Unassembled WGS sequence"/>
</dbReference>
<accession>A0A5D3E6P6</accession>
<evidence type="ECO:0000313" key="1">
    <source>
        <dbReference type="EMBL" id="KAA0038679.1"/>
    </source>
</evidence>
<sequence>MTSESTRSQKIWMSPYVGFWRFNLDASWNDVEEISGTSWVVRDSAGAFILASCERAEVKWPMEVLEALATNRGLIVYSDYFGHEDVLI</sequence>